<dbReference type="AlphaFoldDB" id="A0A0V1LEY7"/>
<dbReference type="OrthoDB" id="1926781at2759"/>
<comment type="caution">
    <text evidence="1">The sequence shown here is derived from an EMBL/GenBank/DDBJ whole genome shotgun (WGS) entry which is preliminary data.</text>
</comment>
<proteinExistence type="predicted"/>
<accession>A0A0V1LEY7</accession>
<dbReference type="EMBL" id="JYDW01000072">
    <property type="protein sequence ID" value="KRZ57598.1"/>
    <property type="molecule type" value="Genomic_DNA"/>
</dbReference>
<organism evidence="1 2">
    <name type="scientific">Trichinella nativa</name>
    <dbReference type="NCBI Taxonomy" id="6335"/>
    <lineage>
        <taxon>Eukaryota</taxon>
        <taxon>Metazoa</taxon>
        <taxon>Ecdysozoa</taxon>
        <taxon>Nematoda</taxon>
        <taxon>Enoplea</taxon>
        <taxon>Dorylaimia</taxon>
        <taxon>Trichinellida</taxon>
        <taxon>Trichinellidae</taxon>
        <taxon>Trichinella</taxon>
    </lineage>
</organism>
<evidence type="ECO:0000313" key="2">
    <source>
        <dbReference type="Proteomes" id="UP000054721"/>
    </source>
</evidence>
<keyword evidence="2" id="KW-1185">Reference proteome</keyword>
<dbReference type="Proteomes" id="UP000054721">
    <property type="component" value="Unassembled WGS sequence"/>
</dbReference>
<protein>
    <submittedName>
        <fullName evidence="1">Uncharacterized protein</fullName>
    </submittedName>
</protein>
<feature type="non-terminal residue" evidence="1">
    <location>
        <position position="1"/>
    </location>
</feature>
<gene>
    <name evidence="1" type="ORF">T02_15397</name>
</gene>
<reference evidence="1 2" key="1">
    <citation type="submission" date="2015-05" db="EMBL/GenBank/DDBJ databases">
        <title>Evolution of Trichinella species and genotypes.</title>
        <authorList>
            <person name="Korhonen P.K."/>
            <person name="Edoardo P."/>
            <person name="Giuseppe L.R."/>
            <person name="Gasser R.B."/>
        </authorList>
    </citation>
    <scope>NUCLEOTIDE SEQUENCE [LARGE SCALE GENOMIC DNA]</scope>
    <source>
        <strain evidence="1">ISS10</strain>
    </source>
</reference>
<name>A0A0V1LEY7_9BILA</name>
<evidence type="ECO:0000313" key="1">
    <source>
        <dbReference type="EMBL" id="KRZ57598.1"/>
    </source>
</evidence>
<sequence length="53" mass="6410">LHIKNKVRSVGNVHIVLTEERGRKTICKWKTFFYLYFTHFEVLKTYSNTQHPT</sequence>